<organism evidence="10 11">
    <name type="scientific">Stemphylium lycopersici</name>
    <name type="common">Tomato gray leaf spot disease fungus</name>
    <name type="synonym">Thyrospora lycopersici</name>
    <dbReference type="NCBI Taxonomy" id="183478"/>
    <lineage>
        <taxon>Eukaryota</taxon>
        <taxon>Fungi</taxon>
        <taxon>Dikarya</taxon>
        <taxon>Ascomycota</taxon>
        <taxon>Pezizomycotina</taxon>
        <taxon>Dothideomycetes</taxon>
        <taxon>Pleosporomycetidae</taxon>
        <taxon>Pleosporales</taxon>
        <taxon>Pleosporineae</taxon>
        <taxon>Pleosporaceae</taxon>
        <taxon>Stemphylium</taxon>
    </lineage>
</organism>
<dbReference type="GO" id="GO:0022857">
    <property type="term" value="F:transmembrane transporter activity"/>
    <property type="evidence" value="ECO:0007669"/>
    <property type="project" value="InterPro"/>
</dbReference>
<dbReference type="EMBL" id="QGDH01000092">
    <property type="protein sequence ID" value="RAR08005.1"/>
    <property type="molecule type" value="Genomic_DNA"/>
</dbReference>
<dbReference type="STRING" id="183478.A0A364MZS4"/>
<evidence type="ECO:0000256" key="5">
    <source>
        <dbReference type="ARBA" id="ARBA00023136"/>
    </source>
</evidence>
<feature type="domain" description="FAD-binding PCMH-type" evidence="9">
    <location>
        <begin position="44"/>
        <end position="214"/>
    </location>
</feature>
<dbReference type="Proteomes" id="UP000249619">
    <property type="component" value="Unassembled WGS sequence"/>
</dbReference>
<feature type="transmembrane region" description="Helical" evidence="7">
    <location>
        <begin position="702"/>
        <end position="725"/>
    </location>
</feature>
<proteinExistence type="inferred from homology"/>
<dbReference type="Gene3D" id="1.20.1250.20">
    <property type="entry name" value="MFS general substrate transporter like domains"/>
    <property type="match status" value="1"/>
</dbReference>
<dbReference type="AlphaFoldDB" id="A0A364MZS4"/>
<dbReference type="InterPro" id="IPR011701">
    <property type="entry name" value="MFS"/>
</dbReference>
<dbReference type="InterPro" id="IPR036318">
    <property type="entry name" value="FAD-bd_PCMH-like_sf"/>
</dbReference>
<feature type="compositionally biased region" description="Basic and acidic residues" evidence="6">
    <location>
        <begin position="498"/>
        <end position="513"/>
    </location>
</feature>
<name>A0A364MZS4_STELY</name>
<evidence type="ECO:0000256" key="4">
    <source>
        <dbReference type="ARBA" id="ARBA00022989"/>
    </source>
</evidence>
<dbReference type="Pfam" id="PF01565">
    <property type="entry name" value="FAD_binding_4"/>
    <property type="match status" value="1"/>
</dbReference>
<feature type="compositionally biased region" description="Basic and acidic residues" evidence="6">
    <location>
        <begin position="474"/>
        <end position="486"/>
    </location>
</feature>
<feature type="transmembrane region" description="Helical" evidence="7">
    <location>
        <begin position="912"/>
        <end position="932"/>
    </location>
</feature>
<keyword evidence="3 7" id="KW-0812">Transmembrane</keyword>
<dbReference type="GO" id="GO:0016020">
    <property type="term" value="C:membrane"/>
    <property type="evidence" value="ECO:0007669"/>
    <property type="project" value="UniProtKB-SubCell"/>
</dbReference>
<comment type="similarity">
    <text evidence="2">Belongs to the oxygen-dependent FAD-linked oxidoreductase family.</text>
</comment>
<evidence type="ECO:0000256" key="1">
    <source>
        <dbReference type="ARBA" id="ARBA00004141"/>
    </source>
</evidence>
<feature type="compositionally biased region" description="Polar residues" evidence="6">
    <location>
        <begin position="546"/>
        <end position="562"/>
    </location>
</feature>
<feature type="transmembrane region" description="Helical" evidence="7">
    <location>
        <begin position="887"/>
        <end position="906"/>
    </location>
</feature>
<dbReference type="InterPro" id="IPR020846">
    <property type="entry name" value="MFS_dom"/>
</dbReference>
<protein>
    <submittedName>
        <fullName evidence="10">MFS general substrate transporter</fullName>
    </submittedName>
</protein>
<keyword evidence="4 7" id="KW-1133">Transmembrane helix</keyword>
<dbReference type="InterPro" id="IPR036259">
    <property type="entry name" value="MFS_trans_sf"/>
</dbReference>
<dbReference type="Gene3D" id="3.30.465.10">
    <property type="match status" value="1"/>
</dbReference>
<reference evidence="11" key="1">
    <citation type="submission" date="2018-05" db="EMBL/GenBank/DDBJ databases">
        <title>Draft genome sequence of Stemphylium lycopersici strain CIDEFI 213.</title>
        <authorList>
            <person name="Medina R."/>
            <person name="Franco M.E.E."/>
            <person name="Lucentini C.G."/>
            <person name="Saparrat M.C.N."/>
            <person name="Balatti P.A."/>
        </authorList>
    </citation>
    <scope>NUCLEOTIDE SEQUENCE [LARGE SCALE GENOMIC DNA]</scope>
    <source>
        <strain evidence="11">CIDEFI 213</strain>
    </source>
</reference>
<dbReference type="PROSITE" id="PS51387">
    <property type="entry name" value="FAD_PCMH"/>
    <property type="match status" value="1"/>
</dbReference>
<dbReference type="InterPro" id="IPR016169">
    <property type="entry name" value="FAD-bd_PCMH_sub2"/>
</dbReference>
<dbReference type="InterPro" id="IPR016166">
    <property type="entry name" value="FAD-bd_PCMH"/>
</dbReference>
<evidence type="ECO:0000256" key="2">
    <source>
        <dbReference type="ARBA" id="ARBA00005466"/>
    </source>
</evidence>
<feature type="compositionally biased region" description="Basic and acidic residues" evidence="6">
    <location>
        <begin position="520"/>
        <end position="533"/>
    </location>
</feature>
<keyword evidence="11" id="KW-1185">Reference proteome</keyword>
<feature type="transmembrane region" description="Helical" evidence="7">
    <location>
        <begin position="614"/>
        <end position="631"/>
    </location>
</feature>
<evidence type="ECO:0000313" key="10">
    <source>
        <dbReference type="EMBL" id="RAR08005.1"/>
    </source>
</evidence>
<dbReference type="Gene3D" id="3.40.462.20">
    <property type="match status" value="1"/>
</dbReference>
<dbReference type="Pfam" id="PF07690">
    <property type="entry name" value="MFS_1"/>
    <property type="match status" value="1"/>
</dbReference>
<keyword evidence="5 7" id="KW-0472">Membrane</keyword>
<feature type="transmembrane region" description="Helical" evidence="7">
    <location>
        <begin position="643"/>
        <end position="662"/>
    </location>
</feature>
<evidence type="ECO:0000256" key="7">
    <source>
        <dbReference type="SAM" id="Phobius"/>
    </source>
</evidence>
<evidence type="ECO:0000256" key="6">
    <source>
        <dbReference type="SAM" id="MobiDB-lite"/>
    </source>
</evidence>
<dbReference type="GO" id="GO:0016491">
    <property type="term" value="F:oxidoreductase activity"/>
    <property type="evidence" value="ECO:0007669"/>
    <property type="project" value="InterPro"/>
</dbReference>
<feature type="domain" description="Major facilitator superfamily (MFS) profile" evidence="8">
    <location>
        <begin position="576"/>
        <end position="953"/>
    </location>
</feature>
<dbReference type="InterPro" id="IPR012951">
    <property type="entry name" value="BBE"/>
</dbReference>
<dbReference type="InterPro" id="IPR016167">
    <property type="entry name" value="FAD-bd_PCMH_sub1"/>
</dbReference>
<evidence type="ECO:0000259" key="8">
    <source>
        <dbReference type="PROSITE" id="PS50850"/>
    </source>
</evidence>
<dbReference type="Pfam" id="PF08031">
    <property type="entry name" value="BBE"/>
    <property type="match status" value="1"/>
</dbReference>
<feature type="transmembrane region" description="Helical" evidence="7">
    <location>
        <begin position="846"/>
        <end position="866"/>
    </location>
</feature>
<dbReference type="InterPro" id="IPR006094">
    <property type="entry name" value="Oxid_FAD_bind_N"/>
</dbReference>
<accession>A0A364MZS4</accession>
<dbReference type="PANTHER" id="PTHR23502:SF60">
    <property type="entry name" value="MAJOR FACILITATOR SUPERFAMILY (MFS) PROFILE DOMAIN-CONTAINING PROTEIN-RELATED"/>
    <property type="match status" value="1"/>
</dbReference>
<comment type="caution">
    <text evidence="10">The sequence shown here is derived from an EMBL/GenBank/DDBJ whole genome shotgun (WGS) entry which is preliminary data.</text>
</comment>
<dbReference type="PANTHER" id="PTHR23502">
    <property type="entry name" value="MAJOR FACILITATOR SUPERFAMILY"/>
    <property type="match status" value="1"/>
</dbReference>
<dbReference type="CDD" id="cd17323">
    <property type="entry name" value="MFS_Tpo1_MDR_like"/>
    <property type="match status" value="1"/>
</dbReference>
<feature type="region of interest" description="Disordered" evidence="6">
    <location>
        <begin position="474"/>
        <end position="562"/>
    </location>
</feature>
<dbReference type="FunFam" id="1.20.1250.20:FF:000011">
    <property type="entry name" value="MFS multidrug transporter, putative"/>
    <property type="match status" value="1"/>
</dbReference>
<gene>
    <name evidence="10" type="ORF">DDE83_006177</name>
</gene>
<dbReference type="SUPFAM" id="SSF56176">
    <property type="entry name" value="FAD-binding/transporter-associated domain-like"/>
    <property type="match status" value="1"/>
</dbReference>
<feature type="transmembrane region" description="Helical" evidence="7">
    <location>
        <begin position="731"/>
        <end position="751"/>
    </location>
</feature>
<dbReference type="PROSITE" id="PS50850">
    <property type="entry name" value="MFS"/>
    <property type="match status" value="1"/>
</dbReference>
<dbReference type="GO" id="GO:0071949">
    <property type="term" value="F:FAD binding"/>
    <property type="evidence" value="ECO:0007669"/>
    <property type="project" value="InterPro"/>
</dbReference>
<dbReference type="Gene3D" id="3.30.43.10">
    <property type="entry name" value="Uridine Diphospho-n-acetylenolpyruvylglucosamine Reductase, domain 2"/>
    <property type="match status" value="1"/>
</dbReference>
<evidence type="ECO:0000256" key="3">
    <source>
        <dbReference type="ARBA" id="ARBA00022692"/>
    </source>
</evidence>
<dbReference type="SUPFAM" id="SSF103473">
    <property type="entry name" value="MFS general substrate transporter"/>
    <property type="match status" value="1"/>
</dbReference>
<feature type="transmembrane region" description="Helical" evidence="7">
    <location>
        <begin position="806"/>
        <end position="826"/>
    </location>
</feature>
<evidence type="ECO:0000313" key="11">
    <source>
        <dbReference type="Proteomes" id="UP000249619"/>
    </source>
</evidence>
<evidence type="ECO:0000259" key="9">
    <source>
        <dbReference type="PROSITE" id="PS51387"/>
    </source>
</evidence>
<comment type="subcellular location">
    <subcellularLocation>
        <location evidence="1">Membrane</location>
        <topology evidence="1">Multi-pass membrane protein</topology>
    </subcellularLocation>
</comment>
<sequence>MAAGNGSFDYSSLKQLLKETNADVLLPGDGEAYEKSIERWSEHCIKRAAAVVMATSADDVSATLGQIRKNSIPFTVRGGGHSTSGAASIEDGIVIDLSKMRKVSVDTQAKTVRAEGGTIWEDVDVAAAKHRLATVGGTVNHTGVGGLTLGGGYGYLSGRYGLTIDNLLSVEIVLASGEQVTASSTSHPDLYWAVRGAGQNFGVVTAFNFQAYDQKNLVFAGPLVFLPDKIPQIVQFLNKFHAANDGNQAMLMGFSAPPPANAPVVLCQLFHNGTEEEGKAFFSDLFELGPVANMTAMIPYEKLNSLLNQGAGFDGRKQFGGGAFKLPLDPNFVLQLHAEFNAFVASHERMNESMMLFETIPYKKVMEVPNDQTSFSNRGDYYNVATMFKWFDPSFDSEIRSFSRNLLKKTSETASGRSNDGGVGQYGNYATADVEANEIFGANVKRLEELKHKYDPDNLFSHGGEGIHTEAHANSLHETETQRRDTGSTASSDDDDSTHDVDEKDVVHEKNDNVDETTYEEIRGGIPYEHDVEAQPAPLEKKKTTRSTNDSNLVTWDSDSDCQNPKNWPTKRKWAATLIVSCFTLVSPISSSMISPAVSSISSEFNIKNEAEAQLSLSLFVLAYAIGPLFLGPLSEIYGRVKVLQLSNLFYLAWNLGCGFAQTSGQLMAFRFMSGLGGSAPLAIGGGVLSDLFHPEQRGRAISIYSLAPLLGPAIGPIAGGFIAQNTSWRWCFHATTLFTGLVQMLGFFCLQETYAPKLLEWKRNHLRSATANPDLYTEFDSPDRTLASTLSTALKRPFKLLGTQPIVQVLACYMAYLYGLMYLMLSTFPSLWVTRYGMSTGTGSLNFLSMGIGFFLGTQITAPLNDMLYRRLKAQNNGVGKPEFRVPIMVPASLLVPAGLFWYGWSAQARMHWIMPNLGAGLFCAGVIIGFQCIQTYLVDSYTSSVHAVEVW</sequence>